<gene>
    <name evidence="15" type="primary">LOC102805630</name>
</gene>
<dbReference type="GeneID" id="102805630"/>
<evidence type="ECO:0000256" key="11">
    <source>
        <dbReference type="SAM" id="SignalP"/>
    </source>
</evidence>
<dbReference type="Pfam" id="PF02275">
    <property type="entry name" value="CBAH"/>
    <property type="match status" value="1"/>
</dbReference>
<evidence type="ECO:0000256" key="6">
    <source>
        <dbReference type="ARBA" id="ARBA00023180"/>
    </source>
</evidence>
<feature type="signal peptide" evidence="11">
    <location>
        <begin position="1"/>
        <end position="17"/>
    </location>
</feature>
<evidence type="ECO:0000256" key="5">
    <source>
        <dbReference type="ARBA" id="ARBA00023098"/>
    </source>
</evidence>
<dbReference type="Gene3D" id="3.60.60.10">
    <property type="entry name" value="Penicillin V Acylase, Chain A"/>
    <property type="match status" value="1"/>
</dbReference>
<evidence type="ECO:0000256" key="2">
    <source>
        <dbReference type="ARBA" id="ARBA00005730"/>
    </source>
</evidence>
<keyword evidence="3 11" id="KW-0732">Signal</keyword>
<evidence type="ECO:0000256" key="4">
    <source>
        <dbReference type="ARBA" id="ARBA00022801"/>
    </source>
</evidence>
<evidence type="ECO:0000256" key="8">
    <source>
        <dbReference type="ARBA" id="ARBA00039046"/>
    </source>
</evidence>
<comment type="subunit">
    <text evidence="7">Heterodimer of an alpha and a beta subunit, produced by autocatalytic cleavage.</text>
</comment>
<evidence type="ECO:0000313" key="15">
    <source>
        <dbReference type="RefSeq" id="XP_006823042.1"/>
    </source>
</evidence>
<sequence length="370" mass="41907">MWKGIVILVIWVGIVQGERNHTVAAPRYRFDLDTPPEKRWDHIVKDWDDKLLQHFINETLNDYLPEAVIPILETIANAADRLIPSPYRQEMEGFAKNTGLKLSDVIALNLEYEFMTFCTSIVAQNSNGQIWHGRNMDYGFVDALRNMTIIADVTRNGKVIYTGTTFVGFCGMLTGMRPNAFSITVDARGSGSKADWWKNALEAFNALFIGGASFSSFLPREVFESETNYHDAVEKLSKRQIIAPVYYIVGGVKPGEGAVITRDRLKAKDVWSLDPDNGRWYVVETNYDHWLPPPSGDDRRDPANKFMKAVGQKNVNGTAIYDVLSTPPVYRSATVYTAVMSAADPSTYKCWTRYEFLPTVKPWTEDYNEI</sequence>
<proteinExistence type="inferred from homology"/>
<evidence type="ECO:0000259" key="13">
    <source>
        <dbReference type="Pfam" id="PF15508"/>
    </source>
</evidence>
<dbReference type="InterPro" id="IPR016699">
    <property type="entry name" value="Acid_ceramidase-like"/>
</dbReference>
<dbReference type="PANTHER" id="PTHR28583">
    <property type="entry name" value="ACID AMIDASE"/>
    <property type="match status" value="1"/>
</dbReference>
<protein>
    <recommendedName>
        <fullName evidence="9">N-acylethanolamine-hydrolyzing acid amidase</fullName>
        <ecNumber evidence="8">3.5.1.60</ecNumber>
    </recommendedName>
</protein>
<evidence type="ECO:0000313" key="14">
    <source>
        <dbReference type="Proteomes" id="UP000694865"/>
    </source>
</evidence>
<evidence type="ECO:0000256" key="3">
    <source>
        <dbReference type="ARBA" id="ARBA00022729"/>
    </source>
</evidence>
<dbReference type="InterPro" id="IPR029130">
    <property type="entry name" value="Acid_ceramidase_N"/>
</dbReference>
<reference evidence="15" key="1">
    <citation type="submission" date="2025-08" db="UniProtKB">
        <authorList>
            <consortium name="RefSeq"/>
        </authorList>
    </citation>
    <scope>IDENTIFICATION</scope>
    <source>
        <tissue evidence="15">Testes</tissue>
    </source>
</reference>
<keyword evidence="4 10" id="KW-0378">Hydrolase</keyword>
<evidence type="ECO:0000256" key="10">
    <source>
        <dbReference type="PIRNR" id="PIRNR017632"/>
    </source>
</evidence>
<keyword evidence="5 10" id="KW-0443">Lipid metabolism</keyword>
<keyword evidence="6" id="KW-0325">Glycoprotein</keyword>
<feature type="chain" id="PRO_5046451940" description="N-acylethanolamine-hydrolyzing acid amidase" evidence="11">
    <location>
        <begin position="18"/>
        <end position="370"/>
    </location>
</feature>
<dbReference type="PIRSF" id="PIRSF017632">
    <property type="entry name" value="Acid_ceramidase-like"/>
    <property type="match status" value="1"/>
</dbReference>
<accession>A0ABM0MSQ1</accession>
<evidence type="ECO:0000256" key="7">
    <source>
        <dbReference type="ARBA" id="ARBA00038527"/>
    </source>
</evidence>
<evidence type="ECO:0000256" key="9">
    <source>
        <dbReference type="ARBA" id="ARBA00040404"/>
    </source>
</evidence>
<comment type="similarity">
    <text evidence="2 10">Belongs to the acid ceramidase family.</text>
</comment>
<name>A0ABM0MSQ1_SACKO</name>
<feature type="domain" description="Choloylglycine hydrolase/NAAA C-terminal" evidence="12">
    <location>
        <begin position="118"/>
        <end position="291"/>
    </location>
</feature>
<organism evidence="14 15">
    <name type="scientific">Saccoglossus kowalevskii</name>
    <name type="common">Acorn worm</name>
    <dbReference type="NCBI Taxonomy" id="10224"/>
    <lineage>
        <taxon>Eukaryota</taxon>
        <taxon>Metazoa</taxon>
        <taxon>Hemichordata</taxon>
        <taxon>Enteropneusta</taxon>
        <taxon>Harrimaniidae</taxon>
        <taxon>Saccoglossus</taxon>
    </lineage>
</organism>
<dbReference type="PANTHER" id="PTHR28583:SF4">
    <property type="entry name" value="N-ACYLETHANOLAMINE-HYDROLYZING ACID AMIDASE"/>
    <property type="match status" value="1"/>
</dbReference>
<dbReference type="EC" id="3.5.1.60" evidence="8"/>
<keyword evidence="14" id="KW-1185">Reference proteome</keyword>
<evidence type="ECO:0000256" key="1">
    <source>
        <dbReference type="ARBA" id="ARBA00004872"/>
    </source>
</evidence>
<feature type="domain" description="Acid ceramidase N-terminal" evidence="13">
    <location>
        <begin position="24"/>
        <end position="81"/>
    </location>
</feature>
<dbReference type="Proteomes" id="UP000694865">
    <property type="component" value="Unplaced"/>
</dbReference>
<evidence type="ECO:0000259" key="12">
    <source>
        <dbReference type="Pfam" id="PF02275"/>
    </source>
</evidence>
<dbReference type="InterPro" id="IPR029132">
    <property type="entry name" value="CBAH/NAAA_C"/>
</dbReference>
<dbReference type="RefSeq" id="XP_006823042.1">
    <property type="nucleotide sequence ID" value="XM_006822979.1"/>
</dbReference>
<dbReference type="CDD" id="cd01903">
    <property type="entry name" value="Ntn_AC_NAAA"/>
    <property type="match status" value="1"/>
</dbReference>
<comment type="pathway">
    <text evidence="1">Lipid metabolism; fatty acid metabolism.</text>
</comment>
<dbReference type="Pfam" id="PF15508">
    <property type="entry name" value="NAAA-beta"/>
    <property type="match status" value="1"/>
</dbReference>